<organism evidence="2 3">
    <name type="scientific">Salegentibacter salinarum</name>
    <dbReference type="NCBI Taxonomy" id="447422"/>
    <lineage>
        <taxon>Bacteria</taxon>
        <taxon>Pseudomonadati</taxon>
        <taxon>Bacteroidota</taxon>
        <taxon>Flavobacteriia</taxon>
        <taxon>Flavobacteriales</taxon>
        <taxon>Flavobacteriaceae</taxon>
        <taxon>Salegentibacter</taxon>
    </lineage>
</organism>
<dbReference type="InterPro" id="IPR008030">
    <property type="entry name" value="NmrA-like"/>
</dbReference>
<dbReference type="Pfam" id="PF05368">
    <property type="entry name" value="NmrA"/>
    <property type="match status" value="1"/>
</dbReference>
<dbReference type="OrthoDB" id="9780595at2"/>
<dbReference type="Gene3D" id="3.40.50.720">
    <property type="entry name" value="NAD(P)-binding Rossmann-like Domain"/>
    <property type="match status" value="1"/>
</dbReference>
<dbReference type="Gene3D" id="3.90.25.10">
    <property type="entry name" value="UDP-galactose 4-epimerase, domain 1"/>
    <property type="match status" value="1"/>
</dbReference>
<reference evidence="2 3" key="1">
    <citation type="submission" date="2015-10" db="EMBL/GenBank/DDBJ databases">
        <title>Draft genome sequence of Salegentibacter salinarum KCTC 12975.</title>
        <authorList>
            <person name="Lin W."/>
            <person name="Zheng Q."/>
        </authorList>
    </citation>
    <scope>NUCLEOTIDE SEQUENCE [LARGE SCALE GENOMIC DNA]</scope>
    <source>
        <strain evidence="2 3">KCTC 12975</strain>
    </source>
</reference>
<dbReference type="InterPro" id="IPR036291">
    <property type="entry name" value="NAD(P)-bd_dom_sf"/>
</dbReference>
<gene>
    <name evidence="2" type="ORF">APR41_12435</name>
</gene>
<dbReference type="RefSeq" id="WP_079713568.1">
    <property type="nucleotide sequence ID" value="NZ_FUZC01000010.1"/>
</dbReference>
<dbReference type="EMBL" id="LKTS01000003">
    <property type="protein sequence ID" value="PKD20844.1"/>
    <property type="molecule type" value="Genomic_DNA"/>
</dbReference>
<evidence type="ECO:0000313" key="2">
    <source>
        <dbReference type="EMBL" id="PKD20844.1"/>
    </source>
</evidence>
<sequence>MNIILGATGQVGSAITDFLLENKLPVKAVIRDQEKAEILKEKGAEVAIADYFDLKALKNAVKEGEVIFVITPETIKTDDILGDTKRILENYRKAIKGSEIKSIIGLSSGGAHYEKYERHTGSLLMSNMLEHEFVSLPLNQVFVRPSYYYSNWLMSIDMVKEKDVLPSFFPSDLKIDMNSPIEVAEFISDIIIKGIDKSEVIELVGPEKYSSRDVANNMAKVLGREVKVQEIPQEEWFPTMESIGFSKNAAENFIKMTELVTEGNAKLERKGKNPIRLSTTFEKYLKQTL</sequence>
<proteinExistence type="predicted"/>
<dbReference type="AlphaFoldDB" id="A0A2N0U1G7"/>
<dbReference type="SUPFAM" id="SSF51735">
    <property type="entry name" value="NAD(P)-binding Rossmann-fold domains"/>
    <property type="match status" value="1"/>
</dbReference>
<dbReference type="PANTHER" id="PTHR43162:SF1">
    <property type="entry name" value="PRESTALK A DIFFERENTIATION PROTEIN A"/>
    <property type="match status" value="1"/>
</dbReference>
<dbReference type="PANTHER" id="PTHR43162">
    <property type="match status" value="1"/>
</dbReference>
<feature type="domain" description="NmrA-like" evidence="1">
    <location>
        <begin position="4"/>
        <end position="285"/>
    </location>
</feature>
<evidence type="ECO:0000313" key="3">
    <source>
        <dbReference type="Proteomes" id="UP000232673"/>
    </source>
</evidence>
<dbReference type="Proteomes" id="UP000232673">
    <property type="component" value="Unassembled WGS sequence"/>
</dbReference>
<comment type="caution">
    <text evidence="2">The sequence shown here is derived from an EMBL/GenBank/DDBJ whole genome shotgun (WGS) entry which is preliminary data.</text>
</comment>
<name>A0A2N0U1G7_9FLAO</name>
<accession>A0A2N0U1G7</accession>
<keyword evidence="3" id="KW-1185">Reference proteome</keyword>
<protein>
    <recommendedName>
        <fullName evidence="1">NmrA-like domain-containing protein</fullName>
    </recommendedName>
</protein>
<dbReference type="STRING" id="447422.SAMN05660903_02534"/>
<dbReference type="InterPro" id="IPR051604">
    <property type="entry name" value="Ergot_Alk_Oxidoreductase"/>
</dbReference>
<evidence type="ECO:0000259" key="1">
    <source>
        <dbReference type="Pfam" id="PF05368"/>
    </source>
</evidence>